<accession>A0A0A9HMY4</accession>
<evidence type="ECO:0000313" key="1">
    <source>
        <dbReference type="EMBL" id="JAE34253.1"/>
    </source>
</evidence>
<proteinExistence type="predicted"/>
<name>A0A0A9HMY4_ARUDO</name>
<reference evidence="1" key="1">
    <citation type="submission" date="2014-09" db="EMBL/GenBank/DDBJ databases">
        <authorList>
            <person name="Magalhaes I.L.F."/>
            <person name="Oliveira U."/>
            <person name="Santos F.R."/>
            <person name="Vidigal T.H.D.A."/>
            <person name="Brescovit A.D."/>
            <person name="Santos A.J."/>
        </authorList>
    </citation>
    <scope>NUCLEOTIDE SEQUENCE</scope>
    <source>
        <tissue evidence="1">Shoot tissue taken approximately 20 cm above the soil surface</tissue>
    </source>
</reference>
<sequence length="27" mass="3109">MSGILCIRWILYYNQVGCSNSTLINFV</sequence>
<reference evidence="1" key="2">
    <citation type="journal article" date="2015" name="Data Brief">
        <title>Shoot transcriptome of the giant reed, Arundo donax.</title>
        <authorList>
            <person name="Barrero R.A."/>
            <person name="Guerrero F.D."/>
            <person name="Moolhuijzen P."/>
            <person name="Goolsby J.A."/>
            <person name="Tidwell J."/>
            <person name="Bellgard S.E."/>
            <person name="Bellgard M.I."/>
        </authorList>
    </citation>
    <scope>NUCLEOTIDE SEQUENCE</scope>
    <source>
        <tissue evidence="1">Shoot tissue taken approximately 20 cm above the soil surface</tissue>
    </source>
</reference>
<dbReference type="EMBL" id="GBRH01163643">
    <property type="protein sequence ID" value="JAE34253.1"/>
    <property type="molecule type" value="Transcribed_RNA"/>
</dbReference>
<organism evidence="1">
    <name type="scientific">Arundo donax</name>
    <name type="common">Giant reed</name>
    <name type="synonym">Donax arundinaceus</name>
    <dbReference type="NCBI Taxonomy" id="35708"/>
    <lineage>
        <taxon>Eukaryota</taxon>
        <taxon>Viridiplantae</taxon>
        <taxon>Streptophyta</taxon>
        <taxon>Embryophyta</taxon>
        <taxon>Tracheophyta</taxon>
        <taxon>Spermatophyta</taxon>
        <taxon>Magnoliopsida</taxon>
        <taxon>Liliopsida</taxon>
        <taxon>Poales</taxon>
        <taxon>Poaceae</taxon>
        <taxon>PACMAD clade</taxon>
        <taxon>Arundinoideae</taxon>
        <taxon>Arundineae</taxon>
        <taxon>Arundo</taxon>
    </lineage>
</organism>
<dbReference type="AlphaFoldDB" id="A0A0A9HMY4"/>
<protein>
    <submittedName>
        <fullName evidence="1">Uncharacterized protein</fullName>
    </submittedName>
</protein>